<gene>
    <name evidence="1" type="ORF">ACFFNX_30345</name>
</gene>
<dbReference type="Proteomes" id="UP001589627">
    <property type="component" value="Unassembled WGS sequence"/>
</dbReference>
<sequence length="533" mass="57748">MDGFTASAGAVGSAAHGIGALTSRVETFHHTTDDVARSLSSTHAWGLLRSLREDFLSLAAEFKQHLDHMSGAIDGAKKRLHDTAANYSSAETACLKVLAKVGNDHADQDIRRLNPASQFYQNHRTWNGVITSLPMSAGVLGSAALHTWRFFGDLDSDDKYNIGTDIAMLVTDASAAFLGVRSNYANIIADPIGFLLRGGVSFLLNAFYWTKTITDRLTGDPIATGQAAYNFDSIAQGCRRLATDLDQTMDQTLGGTWQGTVADTARRRLTAMRDGITDTAGSADRTAALLQLVSSLITDVEAIIRGMIGEVVTWAVLAWLSAQLVAAETFGASELAAAQRITAESERTAGDVGRVMAVLAGMLRRIRGLVSRLRAELRQIKEKSFTTLLRSSPGRKFLDSGYGGGRQTISRVRADATGKHGRINNFHVFVSTGKQTWRAAKNGVLRNFGFNQYWTDPSGNPYPFNQRKIRVLSYQIADGKGGTRVLNNRVGVLGSAASTVLPFGRAAQYWTRGGDTSPREEINRELDLWDAPA</sequence>
<evidence type="ECO:0008006" key="3">
    <source>
        <dbReference type="Google" id="ProtNLM"/>
    </source>
</evidence>
<dbReference type="EMBL" id="JBHLZP010000281">
    <property type="protein sequence ID" value="MFB9836482.1"/>
    <property type="molecule type" value="Genomic_DNA"/>
</dbReference>
<comment type="caution">
    <text evidence="1">The sequence shown here is derived from an EMBL/GenBank/DDBJ whole genome shotgun (WGS) entry which is preliminary data.</text>
</comment>
<protein>
    <recommendedName>
        <fullName evidence="3">WXG100 family type VII secretion target</fullName>
    </recommendedName>
</protein>
<keyword evidence="2" id="KW-1185">Reference proteome</keyword>
<dbReference type="Gene3D" id="1.20.1260.20">
    <property type="entry name" value="PPE superfamily"/>
    <property type="match status" value="1"/>
</dbReference>
<organism evidence="1 2">
    <name type="scientific">Actinoallomurus acaciae</name>
    <dbReference type="NCBI Taxonomy" id="502577"/>
    <lineage>
        <taxon>Bacteria</taxon>
        <taxon>Bacillati</taxon>
        <taxon>Actinomycetota</taxon>
        <taxon>Actinomycetes</taxon>
        <taxon>Streptosporangiales</taxon>
        <taxon>Thermomonosporaceae</taxon>
        <taxon>Actinoallomurus</taxon>
    </lineage>
</organism>
<accession>A0ABV5YPY1</accession>
<evidence type="ECO:0000313" key="1">
    <source>
        <dbReference type="EMBL" id="MFB9836482.1"/>
    </source>
</evidence>
<dbReference type="RefSeq" id="WP_378209295.1">
    <property type="nucleotide sequence ID" value="NZ_JBHLZP010000281.1"/>
</dbReference>
<name>A0ABV5YPY1_9ACTN</name>
<evidence type="ECO:0000313" key="2">
    <source>
        <dbReference type="Proteomes" id="UP001589627"/>
    </source>
</evidence>
<proteinExistence type="predicted"/>
<dbReference type="InterPro" id="IPR038332">
    <property type="entry name" value="PPE_sf"/>
</dbReference>
<reference evidence="1 2" key="1">
    <citation type="submission" date="2024-09" db="EMBL/GenBank/DDBJ databases">
        <authorList>
            <person name="Sun Q."/>
            <person name="Mori K."/>
        </authorList>
    </citation>
    <scope>NUCLEOTIDE SEQUENCE [LARGE SCALE GENOMIC DNA]</scope>
    <source>
        <strain evidence="1 2">TBRC 0563</strain>
    </source>
</reference>